<evidence type="ECO:0000313" key="4">
    <source>
        <dbReference type="EMBL" id="MFD0977049.1"/>
    </source>
</evidence>
<dbReference type="CDD" id="cd04301">
    <property type="entry name" value="NAT_SF"/>
    <property type="match status" value="1"/>
</dbReference>
<sequence length="153" mass="17798">MPDRNLIKILRTTSDDPNFRALVKFLDQDLARRDGKDHAFFAQYNNLDTIRHAVVAYDNELPGAIKEYDKYTMEVKRMYTLPESRGKGIASLILSELEEWATELSYSRCILETGIRQPEAIRLYEKNSYQLIPNYGQYKEVASSRCFEKHPGL</sequence>
<dbReference type="EMBL" id="JBHTJP010000035">
    <property type="protein sequence ID" value="MFD0977049.1"/>
    <property type="molecule type" value="Genomic_DNA"/>
</dbReference>
<keyword evidence="5" id="KW-1185">Reference proteome</keyword>
<keyword evidence="2" id="KW-0012">Acyltransferase</keyword>
<dbReference type="Proteomes" id="UP001597100">
    <property type="component" value="Unassembled WGS sequence"/>
</dbReference>
<proteinExistence type="predicted"/>
<evidence type="ECO:0000256" key="2">
    <source>
        <dbReference type="ARBA" id="ARBA00023315"/>
    </source>
</evidence>
<evidence type="ECO:0000313" key="5">
    <source>
        <dbReference type="Proteomes" id="UP001597100"/>
    </source>
</evidence>
<feature type="domain" description="N-acetyltransferase" evidence="3">
    <location>
        <begin position="7"/>
        <end position="153"/>
    </location>
</feature>
<dbReference type="InterPro" id="IPR016181">
    <property type="entry name" value="Acyl_CoA_acyltransferase"/>
</dbReference>
<dbReference type="RefSeq" id="WP_380739014.1">
    <property type="nucleotide sequence ID" value="NZ_JBHTJP010000035.1"/>
</dbReference>
<accession>A0ABW3IGI6</accession>
<dbReference type="InterPro" id="IPR050680">
    <property type="entry name" value="YpeA/RimI_acetyltransf"/>
</dbReference>
<dbReference type="PANTHER" id="PTHR43420:SF44">
    <property type="entry name" value="ACETYLTRANSFERASE YPEA"/>
    <property type="match status" value="1"/>
</dbReference>
<reference evidence="5" key="1">
    <citation type="journal article" date="2019" name="Int. J. Syst. Evol. Microbiol.">
        <title>The Global Catalogue of Microorganisms (GCM) 10K type strain sequencing project: providing services to taxonomists for standard genome sequencing and annotation.</title>
        <authorList>
            <consortium name="The Broad Institute Genomics Platform"/>
            <consortium name="The Broad Institute Genome Sequencing Center for Infectious Disease"/>
            <person name="Wu L."/>
            <person name="Ma J."/>
        </authorList>
    </citation>
    <scope>NUCLEOTIDE SEQUENCE [LARGE SCALE GENOMIC DNA]</scope>
    <source>
        <strain evidence="5">CCUG 60898</strain>
    </source>
</reference>
<comment type="caution">
    <text evidence="4">The sequence shown here is derived from an EMBL/GenBank/DDBJ whole genome shotgun (WGS) entry which is preliminary data.</text>
</comment>
<dbReference type="Pfam" id="PF00583">
    <property type="entry name" value="Acetyltransf_1"/>
    <property type="match status" value="1"/>
</dbReference>
<gene>
    <name evidence="4" type="ORF">ACFQ1G_09615</name>
</gene>
<dbReference type="InterPro" id="IPR000182">
    <property type="entry name" value="GNAT_dom"/>
</dbReference>
<organism evidence="4 5">
    <name type="scientific">Salinimicrobium gaetbulicola</name>
    <dbReference type="NCBI Taxonomy" id="999702"/>
    <lineage>
        <taxon>Bacteria</taxon>
        <taxon>Pseudomonadati</taxon>
        <taxon>Bacteroidota</taxon>
        <taxon>Flavobacteriia</taxon>
        <taxon>Flavobacteriales</taxon>
        <taxon>Flavobacteriaceae</taxon>
        <taxon>Salinimicrobium</taxon>
    </lineage>
</organism>
<dbReference type="PANTHER" id="PTHR43420">
    <property type="entry name" value="ACETYLTRANSFERASE"/>
    <property type="match status" value="1"/>
</dbReference>
<dbReference type="Gene3D" id="3.40.630.30">
    <property type="match status" value="1"/>
</dbReference>
<dbReference type="PROSITE" id="PS51186">
    <property type="entry name" value="GNAT"/>
    <property type="match status" value="1"/>
</dbReference>
<dbReference type="SUPFAM" id="SSF55729">
    <property type="entry name" value="Acyl-CoA N-acyltransferases (Nat)"/>
    <property type="match status" value="1"/>
</dbReference>
<protein>
    <submittedName>
        <fullName evidence="4">GNAT family N-acetyltransferase</fullName>
    </submittedName>
</protein>
<evidence type="ECO:0000256" key="1">
    <source>
        <dbReference type="ARBA" id="ARBA00022679"/>
    </source>
</evidence>
<name>A0ABW3IGI6_9FLAO</name>
<keyword evidence="1" id="KW-0808">Transferase</keyword>
<evidence type="ECO:0000259" key="3">
    <source>
        <dbReference type="PROSITE" id="PS51186"/>
    </source>
</evidence>